<evidence type="ECO:0000313" key="1">
    <source>
        <dbReference type="EMBL" id="DAE28373.1"/>
    </source>
</evidence>
<reference evidence="1" key="1">
    <citation type="journal article" date="2021" name="Proc. Natl. Acad. Sci. U.S.A.">
        <title>A Catalog of Tens of Thousands of Viruses from Human Metagenomes Reveals Hidden Associations with Chronic Diseases.</title>
        <authorList>
            <person name="Tisza M.J."/>
            <person name="Buck C.B."/>
        </authorList>
    </citation>
    <scope>NUCLEOTIDE SEQUENCE</scope>
    <source>
        <strain evidence="1">CtLl75</strain>
    </source>
</reference>
<sequence length="87" mass="9440">MVAVGSAATNKVHKIKGFLSGVDFNSIDLFLSKTLTPSHNLIVSILDYKTNALINNNARVEIQPAKIKNARDKVTVTFPGMITGNQK</sequence>
<protein>
    <submittedName>
        <fullName evidence="1">Uncharacterized protein</fullName>
    </submittedName>
</protein>
<name>A0A8S5RBD3_9VIRU</name>
<accession>A0A8S5RBD3</accession>
<proteinExistence type="predicted"/>
<organism evidence="1">
    <name type="scientific">virus sp. ctLl75</name>
    <dbReference type="NCBI Taxonomy" id="2828249"/>
    <lineage>
        <taxon>Viruses</taxon>
    </lineage>
</organism>
<dbReference type="EMBL" id="BK059085">
    <property type="protein sequence ID" value="DAE28373.1"/>
    <property type="molecule type" value="Genomic_DNA"/>
</dbReference>